<reference evidence="10" key="1">
    <citation type="submission" date="2017-04" db="EMBL/GenBank/DDBJ databases">
        <authorList>
            <person name="Varghese N."/>
            <person name="Submissions S."/>
        </authorList>
    </citation>
    <scope>NUCLEOTIDE SEQUENCE [LARGE SCALE GENOMIC DNA]</scope>
    <source>
        <strain evidence="10">Ballard 720</strain>
    </source>
</reference>
<keyword evidence="10" id="KW-1185">Reference proteome</keyword>
<dbReference type="Pfam" id="PF02308">
    <property type="entry name" value="MgtC"/>
    <property type="match status" value="1"/>
</dbReference>
<name>A0A1X7EAR3_TRICW</name>
<feature type="transmembrane region" description="Helical" evidence="7">
    <location>
        <begin position="199"/>
        <end position="217"/>
    </location>
</feature>
<evidence type="ECO:0000256" key="7">
    <source>
        <dbReference type="RuleBase" id="RU365041"/>
    </source>
</evidence>
<dbReference type="InterPro" id="IPR049177">
    <property type="entry name" value="MgtC_SapB_SrpB_YhiD_N"/>
</dbReference>
<evidence type="ECO:0000256" key="1">
    <source>
        <dbReference type="ARBA" id="ARBA00004651"/>
    </source>
</evidence>
<feature type="domain" description="MgtC/SapB/SrpB/YhiD N-terminal" evidence="8">
    <location>
        <begin position="88"/>
        <end position="219"/>
    </location>
</feature>
<keyword evidence="7" id="KW-0997">Cell inner membrane</keyword>
<comment type="similarity">
    <text evidence="2 7">Belongs to the MgtC/SapB family.</text>
</comment>
<evidence type="ECO:0000256" key="6">
    <source>
        <dbReference type="ARBA" id="ARBA00023136"/>
    </source>
</evidence>
<keyword evidence="4 7" id="KW-0812">Transmembrane</keyword>
<evidence type="ECO:0000259" key="8">
    <source>
        <dbReference type="Pfam" id="PF02308"/>
    </source>
</evidence>
<dbReference type="STRING" id="28094.SAMN06295900_105134"/>
<feature type="transmembrane region" description="Helical" evidence="7">
    <location>
        <begin position="147"/>
        <end position="167"/>
    </location>
</feature>
<dbReference type="InterPro" id="IPR003416">
    <property type="entry name" value="MgtC/SapB/SrpB/YhiD_fam"/>
</dbReference>
<protein>
    <recommendedName>
        <fullName evidence="7">Protein MgtC</fullName>
    </recommendedName>
</protein>
<keyword evidence="3" id="KW-1003">Cell membrane</keyword>
<proteinExistence type="inferred from homology"/>
<dbReference type="PRINTS" id="PR01837">
    <property type="entry name" value="MGTCSAPBPROT"/>
</dbReference>
<evidence type="ECO:0000256" key="2">
    <source>
        <dbReference type="ARBA" id="ARBA00009298"/>
    </source>
</evidence>
<dbReference type="PANTHER" id="PTHR33778">
    <property type="entry name" value="PROTEIN MGTC"/>
    <property type="match status" value="1"/>
</dbReference>
<feature type="transmembrane region" description="Helical" evidence="7">
    <location>
        <begin position="172"/>
        <end position="193"/>
    </location>
</feature>
<feature type="transmembrane region" description="Helical" evidence="7">
    <location>
        <begin position="113"/>
        <end position="135"/>
    </location>
</feature>
<keyword evidence="5 7" id="KW-1133">Transmembrane helix</keyword>
<accession>A0A1X7EAR3</accession>
<dbReference type="GO" id="GO:0005886">
    <property type="term" value="C:plasma membrane"/>
    <property type="evidence" value="ECO:0007669"/>
    <property type="project" value="UniProtKB-SubCell"/>
</dbReference>
<evidence type="ECO:0000256" key="3">
    <source>
        <dbReference type="ARBA" id="ARBA00022475"/>
    </source>
</evidence>
<comment type="subcellular location">
    <subcellularLocation>
        <location evidence="7">Cell inner membrane</location>
        <topology evidence="7">Multi-pass membrane protein</topology>
    </subcellularLocation>
    <subcellularLocation>
        <location evidence="1">Cell membrane</location>
        <topology evidence="1">Multi-pass membrane protein</topology>
    </subcellularLocation>
</comment>
<keyword evidence="6 7" id="KW-0472">Membrane</keyword>
<evidence type="ECO:0000313" key="9">
    <source>
        <dbReference type="EMBL" id="SMF30622.1"/>
    </source>
</evidence>
<dbReference type="PANTHER" id="PTHR33778:SF1">
    <property type="entry name" value="MAGNESIUM TRANSPORTER YHID-RELATED"/>
    <property type="match status" value="1"/>
</dbReference>
<evidence type="ECO:0000256" key="5">
    <source>
        <dbReference type="ARBA" id="ARBA00022989"/>
    </source>
</evidence>
<feature type="transmembrane region" description="Helical" evidence="7">
    <location>
        <begin position="81"/>
        <end position="101"/>
    </location>
</feature>
<dbReference type="Proteomes" id="UP000192911">
    <property type="component" value="Unassembled WGS sequence"/>
</dbReference>
<evidence type="ECO:0000256" key="4">
    <source>
        <dbReference type="ARBA" id="ARBA00022692"/>
    </source>
</evidence>
<dbReference type="EMBL" id="FXAH01000005">
    <property type="protein sequence ID" value="SMF30622.1"/>
    <property type="molecule type" value="Genomic_DNA"/>
</dbReference>
<dbReference type="AlphaFoldDB" id="A0A1X7EAR3"/>
<sequence>MPGAASNAGYLSMLCRKRRTAFPSLMDSCVSERRRPELAGLLDRGFRARAHELLSLFAAVRGNEKREVLANMDTMPLTLDWPAVVTRLALAVVAGAAFGFNRSDSGKPAGLRTTLLVCLAACLSMLQANALVTLSGKHPDSFAQLDLMRLPLGVLTGMGFIGAGAVLRKDGLVTGVTTAATLWFVTMIGLTIGGGQYRLAILGTVLGLGVLWGLRYVEERLERRKSAWLVFEYEAGSDCAHRIATDLRAAGCSLSRRSACWRRGEDVFEERLLVRWREQFDLESTSPRFVELARRAGAQSVQWAMIE</sequence>
<gene>
    <name evidence="9" type="ORF">SAMN06295900_105134</name>
</gene>
<organism evidence="9 10">
    <name type="scientific">Trinickia caryophylli</name>
    <name type="common">Paraburkholderia caryophylli</name>
    <dbReference type="NCBI Taxonomy" id="28094"/>
    <lineage>
        <taxon>Bacteria</taxon>
        <taxon>Pseudomonadati</taxon>
        <taxon>Pseudomonadota</taxon>
        <taxon>Betaproteobacteria</taxon>
        <taxon>Burkholderiales</taxon>
        <taxon>Burkholderiaceae</taxon>
        <taxon>Trinickia</taxon>
    </lineage>
</organism>
<evidence type="ECO:0000313" key="10">
    <source>
        <dbReference type="Proteomes" id="UP000192911"/>
    </source>
</evidence>